<feature type="region of interest" description="Disordered" evidence="1">
    <location>
        <begin position="50"/>
        <end position="76"/>
    </location>
</feature>
<dbReference type="EMBL" id="HACG01004241">
    <property type="protein sequence ID" value="CEK51106.1"/>
    <property type="molecule type" value="Transcribed_RNA"/>
</dbReference>
<evidence type="ECO:0000313" key="2">
    <source>
        <dbReference type="EMBL" id="CEK51106.1"/>
    </source>
</evidence>
<protein>
    <submittedName>
        <fullName evidence="2">Uncharacterized protein</fullName>
    </submittedName>
</protein>
<feature type="non-terminal residue" evidence="2">
    <location>
        <position position="1"/>
    </location>
</feature>
<feature type="region of interest" description="Disordered" evidence="1">
    <location>
        <begin position="1"/>
        <end position="29"/>
    </location>
</feature>
<proteinExistence type="predicted"/>
<feature type="compositionally biased region" description="Polar residues" evidence="1">
    <location>
        <begin position="50"/>
        <end position="61"/>
    </location>
</feature>
<sequence length="76" mass="7998">ALGIRESSVEDQLDSGGVGSNEFLDGDNGSFHSEYDSNINYSLRSNTYHSLSNDGDGTSSALPWGSCDESLSSCSV</sequence>
<organism evidence="2">
    <name type="scientific">Arion vulgaris</name>
    <dbReference type="NCBI Taxonomy" id="1028688"/>
    <lineage>
        <taxon>Eukaryota</taxon>
        <taxon>Metazoa</taxon>
        <taxon>Spiralia</taxon>
        <taxon>Lophotrochozoa</taxon>
        <taxon>Mollusca</taxon>
        <taxon>Gastropoda</taxon>
        <taxon>Heterobranchia</taxon>
        <taxon>Euthyneura</taxon>
        <taxon>Panpulmonata</taxon>
        <taxon>Eupulmonata</taxon>
        <taxon>Stylommatophora</taxon>
        <taxon>Helicina</taxon>
        <taxon>Arionoidea</taxon>
        <taxon>Arionidae</taxon>
        <taxon>Arion</taxon>
    </lineage>
</organism>
<gene>
    <name evidence="2" type="primary">ORF12510</name>
</gene>
<evidence type="ECO:0000256" key="1">
    <source>
        <dbReference type="SAM" id="MobiDB-lite"/>
    </source>
</evidence>
<reference evidence="2" key="1">
    <citation type="submission" date="2014-12" db="EMBL/GenBank/DDBJ databases">
        <title>Insight into the proteome of Arion vulgaris.</title>
        <authorList>
            <person name="Aradska J."/>
            <person name="Bulat T."/>
            <person name="Smidak R."/>
            <person name="Sarate P."/>
            <person name="Gangsoo J."/>
            <person name="Sialana F."/>
            <person name="Bilban M."/>
            <person name="Lubec G."/>
        </authorList>
    </citation>
    <scope>NUCLEOTIDE SEQUENCE</scope>
    <source>
        <tissue evidence="2">Skin</tissue>
    </source>
</reference>
<feature type="non-terminal residue" evidence="2">
    <location>
        <position position="76"/>
    </location>
</feature>
<dbReference type="AlphaFoldDB" id="A0A0B6Y5J4"/>
<accession>A0A0B6Y5J4</accession>
<name>A0A0B6Y5J4_9EUPU</name>